<evidence type="ECO:0000313" key="2">
    <source>
        <dbReference type="EMBL" id="RMY73004.1"/>
    </source>
</evidence>
<protein>
    <recommendedName>
        <fullName evidence="1">Moybdenum cofactor oxidoreductase dimerisation domain-containing protein</fullName>
    </recommendedName>
</protein>
<dbReference type="GO" id="GO:0030151">
    <property type="term" value="F:molybdenum ion binding"/>
    <property type="evidence" value="ECO:0007669"/>
    <property type="project" value="InterPro"/>
</dbReference>
<evidence type="ECO:0000259" key="1">
    <source>
        <dbReference type="Pfam" id="PF03404"/>
    </source>
</evidence>
<comment type="caution">
    <text evidence="2">The sequence shown here is derived from an EMBL/GenBank/DDBJ whole genome shotgun (WGS) entry which is preliminary data.</text>
</comment>
<dbReference type="EMBL" id="QWIP01000106">
    <property type="protein sequence ID" value="RMY73004.1"/>
    <property type="molecule type" value="Genomic_DNA"/>
</dbReference>
<name>A0A3M7EAD5_HORWE</name>
<dbReference type="Gene3D" id="2.60.40.650">
    <property type="match status" value="1"/>
</dbReference>
<organism evidence="2 3">
    <name type="scientific">Hortaea werneckii</name>
    <name type="common">Black yeast</name>
    <name type="synonym">Cladosporium werneckii</name>
    <dbReference type="NCBI Taxonomy" id="91943"/>
    <lineage>
        <taxon>Eukaryota</taxon>
        <taxon>Fungi</taxon>
        <taxon>Dikarya</taxon>
        <taxon>Ascomycota</taxon>
        <taxon>Pezizomycotina</taxon>
        <taxon>Dothideomycetes</taxon>
        <taxon>Dothideomycetidae</taxon>
        <taxon>Mycosphaerellales</taxon>
        <taxon>Teratosphaeriaceae</taxon>
        <taxon>Hortaea</taxon>
    </lineage>
</organism>
<feature type="domain" description="Moybdenum cofactor oxidoreductase dimerisation" evidence="1">
    <location>
        <begin position="43"/>
        <end position="112"/>
    </location>
</feature>
<accession>A0A3M7EAD5</accession>
<dbReference type="InterPro" id="IPR014756">
    <property type="entry name" value="Ig_E-set"/>
</dbReference>
<gene>
    <name evidence="2" type="ORF">D0863_04164</name>
</gene>
<dbReference type="VEuPathDB" id="FungiDB:BTJ68_14492"/>
<reference evidence="2 3" key="1">
    <citation type="journal article" date="2018" name="BMC Genomics">
        <title>Genomic evidence for intraspecific hybridization in a clonal and extremely halotolerant yeast.</title>
        <authorList>
            <person name="Gostincar C."/>
            <person name="Stajich J.E."/>
            <person name="Zupancic J."/>
            <person name="Zalar P."/>
            <person name="Gunde-Cimerman N."/>
        </authorList>
    </citation>
    <scope>NUCLEOTIDE SEQUENCE [LARGE SCALE GENOMIC DNA]</scope>
    <source>
        <strain evidence="2 3">EXF-2682</strain>
    </source>
</reference>
<dbReference type="Pfam" id="PF03404">
    <property type="entry name" value="Mo-co_dimer"/>
    <property type="match status" value="1"/>
</dbReference>
<sequence>MLSCDSMNSGLVDHYELAKGDCKTFEQLLACHSIRTCRNAECLRRHAFFGGGRHIMRVDVSPGIKEMWQQAHIESDQEQKDRRTWRWRHRHLAIPTRLSSCTVYIKAADNAILDAYYKFCGNLASGEHRMPKQEALHAAVLHWK</sequence>
<evidence type="ECO:0000313" key="3">
    <source>
        <dbReference type="Proteomes" id="UP000269276"/>
    </source>
</evidence>
<dbReference type="AlphaFoldDB" id="A0A3M7EAD5"/>
<dbReference type="InterPro" id="IPR005066">
    <property type="entry name" value="MoCF_OxRdtse_dimer"/>
</dbReference>
<proteinExistence type="predicted"/>
<dbReference type="OrthoDB" id="10051395at2759"/>
<dbReference type="Proteomes" id="UP000269276">
    <property type="component" value="Unassembled WGS sequence"/>
</dbReference>
<dbReference type="GO" id="GO:0016491">
    <property type="term" value="F:oxidoreductase activity"/>
    <property type="evidence" value="ECO:0007669"/>
    <property type="project" value="InterPro"/>
</dbReference>
<dbReference type="SUPFAM" id="SSF81296">
    <property type="entry name" value="E set domains"/>
    <property type="match status" value="1"/>
</dbReference>